<organism evidence="3 4">
    <name type="scientific">Leptolyngbya iicbica LK</name>
    <dbReference type="NCBI Taxonomy" id="2294035"/>
    <lineage>
        <taxon>Bacteria</taxon>
        <taxon>Bacillati</taxon>
        <taxon>Cyanobacteriota</taxon>
        <taxon>Cyanophyceae</taxon>
        <taxon>Leptolyngbyales</taxon>
        <taxon>Leptolyngbyaceae</taxon>
        <taxon>Leptolyngbya group</taxon>
        <taxon>Leptolyngbya</taxon>
        <taxon>Leptolyngbya iicbica</taxon>
    </lineage>
</organism>
<dbReference type="OrthoDB" id="2237472at2"/>
<dbReference type="EMBL" id="QVFV01000001">
    <property type="protein sequence ID" value="RZM82941.1"/>
    <property type="molecule type" value="Genomic_DNA"/>
</dbReference>
<evidence type="ECO:0000256" key="2">
    <source>
        <dbReference type="SAM" id="SignalP"/>
    </source>
</evidence>
<dbReference type="Pfam" id="PF00300">
    <property type="entry name" value="His_Phos_1"/>
    <property type="match status" value="1"/>
</dbReference>
<dbReference type="AlphaFoldDB" id="A0A4Q7EH30"/>
<feature type="compositionally biased region" description="Low complexity" evidence="1">
    <location>
        <begin position="35"/>
        <end position="61"/>
    </location>
</feature>
<accession>A0A4Q7EH30</accession>
<keyword evidence="2" id="KW-0732">Signal</keyword>
<comment type="caution">
    <text evidence="3">The sequence shown here is derived from an EMBL/GenBank/DDBJ whole genome shotgun (WGS) entry which is preliminary data.</text>
</comment>
<dbReference type="InterPro" id="IPR029033">
    <property type="entry name" value="His_PPase_superfam"/>
</dbReference>
<feature type="region of interest" description="Disordered" evidence="1">
    <location>
        <begin position="25"/>
        <end position="62"/>
    </location>
</feature>
<reference evidence="3 4" key="1">
    <citation type="submission" date="2018-11" db="EMBL/GenBank/DDBJ databases">
        <title>Whole genome sequencing of an environmental sample.</title>
        <authorList>
            <person name="Sarangi A.N."/>
            <person name="Singh D."/>
            <person name="Tripathy S."/>
        </authorList>
    </citation>
    <scope>NUCLEOTIDE SEQUENCE [LARGE SCALE GENOMIC DNA]</scope>
    <source>
        <strain evidence="3 4">Lakshadweep</strain>
    </source>
</reference>
<evidence type="ECO:0000313" key="3">
    <source>
        <dbReference type="EMBL" id="RZM82941.1"/>
    </source>
</evidence>
<dbReference type="Gene3D" id="3.40.50.1240">
    <property type="entry name" value="Phosphoglycerate mutase-like"/>
    <property type="match status" value="1"/>
</dbReference>
<dbReference type="CDD" id="cd07040">
    <property type="entry name" value="HP"/>
    <property type="match status" value="1"/>
</dbReference>
<protein>
    <submittedName>
        <fullName evidence="3">Histidine phosphatase family protein</fullName>
    </submittedName>
</protein>
<proteinExistence type="predicted"/>
<name>A0A4Q7EH30_9CYAN</name>
<dbReference type="Proteomes" id="UP000292459">
    <property type="component" value="Unassembled WGS sequence"/>
</dbReference>
<evidence type="ECO:0000256" key="1">
    <source>
        <dbReference type="SAM" id="MobiDB-lite"/>
    </source>
</evidence>
<keyword evidence="4" id="KW-1185">Reference proteome</keyword>
<dbReference type="RefSeq" id="WP_084607015.1">
    <property type="nucleotide sequence ID" value="NZ_QVFV01000001.1"/>
</dbReference>
<dbReference type="PROSITE" id="PS51257">
    <property type="entry name" value="PROKAR_LIPOPROTEIN"/>
    <property type="match status" value="1"/>
</dbReference>
<sequence>MLVNRQRLVTASLLLFALAGCGPRSEPAAAPPDTPTSSTATPTAPASEAPAESSTDSTSSAIPEAQVVEGDIWSRLRQADTHYYVLMRHAIAPGTGDPANFQVDDCATQRNLSEEGREQARRTGAAFREQNVAVQQVLSSEWCRCLDTAELLDLGPVERFPILNSFFQDRSQGPPQTQQLQEFMVANRDEAGVTVLVTHFVNISAIAGSGVSSGELVVMQVNDDNEPEVVEAIGPF</sequence>
<gene>
    <name evidence="3" type="ORF">DYY88_07020</name>
</gene>
<dbReference type="InterPro" id="IPR013078">
    <property type="entry name" value="His_Pase_superF_clade-1"/>
</dbReference>
<feature type="signal peptide" evidence="2">
    <location>
        <begin position="1"/>
        <end position="28"/>
    </location>
</feature>
<feature type="chain" id="PRO_5020632961" evidence="2">
    <location>
        <begin position="29"/>
        <end position="236"/>
    </location>
</feature>
<dbReference type="SUPFAM" id="SSF53254">
    <property type="entry name" value="Phosphoglycerate mutase-like"/>
    <property type="match status" value="1"/>
</dbReference>
<evidence type="ECO:0000313" key="4">
    <source>
        <dbReference type="Proteomes" id="UP000292459"/>
    </source>
</evidence>